<keyword evidence="3" id="KW-0131">Cell cycle</keyword>
<comment type="caution">
    <text evidence="3">The sequence shown here is derived from an EMBL/GenBank/DDBJ whole genome shotgun (WGS) entry which is preliminary data.</text>
</comment>
<dbReference type="AlphaFoldDB" id="A0AAN6JHK3"/>
<feature type="compositionally biased region" description="Low complexity" evidence="1">
    <location>
        <begin position="106"/>
        <end position="126"/>
    </location>
</feature>
<evidence type="ECO:0000313" key="4">
    <source>
        <dbReference type="Proteomes" id="UP001176521"/>
    </source>
</evidence>
<dbReference type="SUPFAM" id="SSF56112">
    <property type="entry name" value="Protein kinase-like (PK-like)"/>
    <property type="match status" value="1"/>
</dbReference>
<dbReference type="Proteomes" id="UP001176521">
    <property type="component" value="Unassembled WGS sequence"/>
</dbReference>
<feature type="compositionally biased region" description="Low complexity" evidence="1">
    <location>
        <begin position="183"/>
        <end position="196"/>
    </location>
</feature>
<feature type="compositionally biased region" description="Pro residues" evidence="1">
    <location>
        <begin position="246"/>
        <end position="273"/>
    </location>
</feature>
<keyword evidence="3" id="KW-0132">Cell division</keyword>
<keyword evidence="3" id="KW-0418">Kinase</keyword>
<organism evidence="3 4">
    <name type="scientific">Tilletia horrida</name>
    <dbReference type="NCBI Taxonomy" id="155126"/>
    <lineage>
        <taxon>Eukaryota</taxon>
        <taxon>Fungi</taxon>
        <taxon>Dikarya</taxon>
        <taxon>Basidiomycota</taxon>
        <taxon>Ustilaginomycotina</taxon>
        <taxon>Exobasidiomycetes</taxon>
        <taxon>Tilletiales</taxon>
        <taxon>Tilletiaceae</taxon>
        <taxon>Tilletia</taxon>
    </lineage>
</organism>
<proteinExistence type="predicted"/>
<dbReference type="Gene3D" id="3.30.200.20">
    <property type="entry name" value="Phosphorylase Kinase, domain 1"/>
    <property type="match status" value="1"/>
</dbReference>
<protein>
    <submittedName>
        <fullName evidence="3">Cell division protein kinase 1</fullName>
        <ecNumber evidence="3">2.7.11.2</ecNumber>
    </submittedName>
</protein>
<dbReference type="PANTHER" id="PTHR24361">
    <property type="entry name" value="MITOGEN-ACTIVATED KINASE KINASE KINASE"/>
    <property type="match status" value="1"/>
</dbReference>
<feature type="compositionally biased region" description="Pro residues" evidence="1">
    <location>
        <begin position="226"/>
        <end position="238"/>
    </location>
</feature>
<dbReference type="EMBL" id="JAPDMQ010000688">
    <property type="protein sequence ID" value="KAK0521292.1"/>
    <property type="molecule type" value="Genomic_DNA"/>
</dbReference>
<feature type="compositionally biased region" description="Pro residues" evidence="1">
    <location>
        <begin position="91"/>
        <end position="105"/>
    </location>
</feature>
<dbReference type="PROSITE" id="PS00108">
    <property type="entry name" value="PROTEIN_KINASE_ST"/>
    <property type="match status" value="1"/>
</dbReference>
<reference evidence="3" key="1">
    <citation type="journal article" date="2023" name="PhytoFront">
        <title>Draft Genome Resources of Seven Strains of Tilletia horrida, Causal Agent of Kernel Smut of Rice.</title>
        <authorList>
            <person name="Khanal S."/>
            <person name="Antony Babu S."/>
            <person name="Zhou X.G."/>
        </authorList>
    </citation>
    <scope>NUCLEOTIDE SEQUENCE</scope>
    <source>
        <strain evidence="3">TX3</strain>
    </source>
</reference>
<dbReference type="PROSITE" id="PS50011">
    <property type="entry name" value="PROTEIN_KINASE_DOM"/>
    <property type="match status" value="1"/>
</dbReference>
<sequence>MPQIDADAIDFIDVNATNSVPARRARAGNVTSYKSLSQFTYLGFMPHLRKEAWQCKQCEQTFRVALGDLSSLNAHAKNAHARNTLHSQPQPRLPGSPQPPPPSHPPSQSRFQSQTQLSGQPKAQPQLEPPLQPQPQSQLRREAQPTPRAQQSPQLRPQAQQSPLPQPQPQLRPRVTKSPPTQPQAQPQIQPQAQPQPEAPPSPKPQAQESPAPQRQAQLRLQATQPPSPLPRLEPQIPPRDQSQLEPPPPPLPRLEPQIPPRDQPQLEPPPQPQSQLRSEAQLRLQAQQSPPPQPQAQPQAEPQSQPQQQDQPRMQPQKQDQPRMQPPPPGQSYGPLLPNLSPTGPAPKRMRSDREAKQSAESAHRPQIPHHWTTQYKVAASTWTFGDRYGPRKRLGGGAQGDVWTVLDALHERTMVLKTTSCCGHTPHAMLQEIAALRKTLHPNIVCMRDVFFTGQELGYVMDCARMDLRACIRHSRDQFGGVSPEMAKYYVRQVLEGLAYLHEDRGILHLDLKPDNILVERNHHVRIADFGLSRSPGPSGQQRTVVTCEYRPPEVFLRTSNFTYAIDIWSLGVVIQEMIGDVPWRGMHTNPLRCFRMIMSFCGSSGVWRDATRDQGGCEIFPGASELPGVFEGDEAYGDLPENLHRGIKHFGYFNRNLPHGLRAKIDGAKGLVTLRDLCLIADPQQRKSAPALLADDVFTKEPLIIDWRRVPKLK</sequence>
<dbReference type="Pfam" id="PF00069">
    <property type="entry name" value="Pkinase"/>
    <property type="match status" value="1"/>
</dbReference>
<dbReference type="GO" id="GO:0005737">
    <property type="term" value="C:cytoplasm"/>
    <property type="evidence" value="ECO:0007669"/>
    <property type="project" value="TreeGrafter"/>
</dbReference>
<accession>A0AAN6JHK3</accession>
<dbReference type="EC" id="2.7.11.2" evidence="3"/>
<feature type="compositionally biased region" description="Basic and acidic residues" evidence="1">
    <location>
        <begin position="351"/>
        <end position="365"/>
    </location>
</feature>
<dbReference type="InterPro" id="IPR053235">
    <property type="entry name" value="Ser_Thr_kinase"/>
</dbReference>
<dbReference type="InterPro" id="IPR000719">
    <property type="entry name" value="Prot_kinase_dom"/>
</dbReference>
<feature type="compositionally biased region" description="Low complexity" evidence="1">
    <location>
        <begin position="205"/>
        <end position="225"/>
    </location>
</feature>
<dbReference type="GO" id="GO:0051301">
    <property type="term" value="P:cell division"/>
    <property type="evidence" value="ECO:0007669"/>
    <property type="project" value="UniProtKB-KW"/>
</dbReference>
<dbReference type="GO" id="GO:0004740">
    <property type="term" value="F:pyruvate dehydrogenase (acetyl-transferring) kinase activity"/>
    <property type="evidence" value="ECO:0007669"/>
    <property type="project" value="UniProtKB-EC"/>
</dbReference>
<feature type="domain" description="Protein kinase" evidence="2">
    <location>
        <begin position="390"/>
        <end position="707"/>
    </location>
</feature>
<dbReference type="InterPro" id="IPR008271">
    <property type="entry name" value="Ser/Thr_kinase_AS"/>
</dbReference>
<dbReference type="GO" id="GO:0005524">
    <property type="term" value="F:ATP binding"/>
    <property type="evidence" value="ECO:0007669"/>
    <property type="project" value="InterPro"/>
</dbReference>
<evidence type="ECO:0000256" key="1">
    <source>
        <dbReference type="SAM" id="MobiDB-lite"/>
    </source>
</evidence>
<evidence type="ECO:0000259" key="2">
    <source>
        <dbReference type="PROSITE" id="PS50011"/>
    </source>
</evidence>
<keyword evidence="4" id="KW-1185">Reference proteome</keyword>
<evidence type="ECO:0000313" key="3">
    <source>
        <dbReference type="EMBL" id="KAK0521292.1"/>
    </source>
</evidence>
<name>A0AAN6JHK3_9BASI</name>
<feature type="compositionally biased region" description="Low complexity" evidence="1">
    <location>
        <begin position="147"/>
        <end position="163"/>
    </location>
</feature>
<feature type="region of interest" description="Disordered" evidence="1">
    <location>
        <begin position="80"/>
        <end position="374"/>
    </location>
</feature>
<dbReference type="Gene3D" id="1.10.510.10">
    <property type="entry name" value="Transferase(Phosphotransferase) domain 1"/>
    <property type="match status" value="1"/>
</dbReference>
<dbReference type="InterPro" id="IPR011009">
    <property type="entry name" value="Kinase-like_dom_sf"/>
</dbReference>
<keyword evidence="3" id="KW-0808">Transferase</keyword>
<feature type="compositionally biased region" description="Low complexity" evidence="1">
    <location>
        <begin position="297"/>
        <end position="324"/>
    </location>
</feature>
<gene>
    <name evidence="3" type="primary">CDK1</name>
    <name evidence="3" type="ORF">OC842_006825</name>
</gene>
<dbReference type="SMART" id="SM00220">
    <property type="entry name" value="S_TKc"/>
    <property type="match status" value="1"/>
</dbReference>